<accession>A0A9P6PYN0</accession>
<feature type="region of interest" description="Disordered" evidence="4">
    <location>
        <begin position="345"/>
        <end position="365"/>
    </location>
</feature>
<evidence type="ECO:0000256" key="1">
    <source>
        <dbReference type="ARBA" id="ARBA00004340"/>
    </source>
</evidence>
<organism evidence="6 7">
    <name type="scientific">Actinomortierella ambigua</name>
    <dbReference type="NCBI Taxonomy" id="1343610"/>
    <lineage>
        <taxon>Eukaryota</taxon>
        <taxon>Fungi</taxon>
        <taxon>Fungi incertae sedis</taxon>
        <taxon>Mucoromycota</taxon>
        <taxon>Mortierellomycotina</taxon>
        <taxon>Mortierellomycetes</taxon>
        <taxon>Mortierellales</taxon>
        <taxon>Mortierellaceae</taxon>
        <taxon>Actinomortierella</taxon>
    </lineage>
</organism>
<dbReference type="OrthoDB" id="2419111at2759"/>
<gene>
    <name evidence="6" type="ORF">DFQ27_005632</name>
</gene>
<dbReference type="GO" id="GO:0043657">
    <property type="term" value="C:host cell"/>
    <property type="evidence" value="ECO:0007669"/>
    <property type="project" value="UniProtKB-SubCell"/>
</dbReference>
<dbReference type="EMBL" id="JAAAJB010000400">
    <property type="protein sequence ID" value="KAG0256644.1"/>
    <property type="molecule type" value="Genomic_DNA"/>
</dbReference>
<dbReference type="Pfam" id="PF20147">
    <property type="entry name" value="Crinkler"/>
    <property type="match status" value="1"/>
</dbReference>
<keyword evidence="3" id="KW-0964">Secreted</keyword>
<reference evidence="6" key="1">
    <citation type="journal article" date="2020" name="Fungal Divers.">
        <title>Resolving the Mortierellaceae phylogeny through synthesis of multi-gene phylogenetics and phylogenomics.</title>
        <authorList>
            <person name="Vandepol N."/>
            <person name="Liber J."/>
            <person name="Desiro A."/>
            <person name="Na H."/>
            <person name="Kennedy M."/>
            <person name="Barry K."/>
            <person name="Grigoriev I.V."/>
            <person name="Miller A.N."/>
            <person name="O'Donnell K."/>
            <person name="Stajich J.E."/>
            <person name="Bonito G."/>
        </authorList>
    </citation>
    <scope>NUCLEOTIDE SEQUENCE</scope>
    <source>
        <strain evidence="6">BC1065</strain>
    </source>
</reference>
<protein>
    <recommendedName>
        <fullName evidence="5">Crinkler effector protein N-terminal domain-containing protein</fullName>
    </recommendedName>
</protein>
<evidence type="ECO:0000313" key="6">
    <source>
        <dbReference type="EMBL" id="KAG0256644.1"/>
    </source>
</evidence>
<evidence type="ECO:0000256" key="4">
    <source>
        <dbReference type="SAM" id="MobiDB-lite"/>
    </source>
</evidence>
<evidence type="ECO:0000259" key="5">
    <source>
        <dbReference type="Pfam" id="PF20147"/>
    </source>
</evidence>
<dbReference type="GO" id="GO:0005576">
    <property type="term" value="C:extracellular region"/>
    <property type="evidence" value="ECO:0007669"/>
    <property type="project" value="UniProtKB-SubCell"/>
</dbReference>
<keyword evidence="7" id="KW-1185">Reference proteome</keyword>
<sequence length="452" mass="50518">MSNPLTLFCLVDGHSPSSAFPVDINSTQSTVFLKDLIKAAKPNDFRHIDANDLILWKVALADDDDNDTPVLLDQVSEKSKLKASSTMSKVFGADVPEGTIHILVQHPPLTELGRSEVATTFMVAVKGITTTTTKWRTTPKTATLDQLRQAIWEQNPSLCARSQSFCYDYNGTQSYLITDEDLQAALTIWIRRGVTKLTLRLEDPPKLFSEVTSDDLVRLYGRNITGLDPFDEAQHPTSTPTNYSKALDNTLAMLEAVVASTDPKSVHKGSHFYTRVIIQNAVTLFPDLQLTIEKDVAGRRAFGRLEYGIESKTYPELVIPVTTCSQMDLDNRLAINALQLDTVASNRKRQRPEDDEDNNCDENNPVSAAVTSFGIVTDSYDWHLQKCTIDKLDDSGFNFPNFHSSRIPTSLDFAAPDNKWRAAVKEVFKYVVSHINRMQDDIPQSKRAKVCK</sequence>
<comment type="subcellular location">
    <subcellularLocation>
        <location evidence="1">Host cell</location>
    </subcellularLocation>
    <subcellularLocation>
        <location evidence="2">Secreted</location>
    </subcellularLocation>
</comment>
<comment type="caution">
    <text evidence="6">The sequence shown here is derived from an EMBL/GenBank/DDBJ whole genome shotgun (WGS) entry which is preliminary data.</text>
</comment>
<evidence type="ECO:0000313" key="7">
    <source>
        <dbReference type="Proteomes" id="UP000807716"/>
    </source>
</evidence>
<feature type="domain" description="Crinkler effector protein N-terminal" evidence="5">
    <location>
        <begin position="5"/>
        <end position="105"/>
    </location>
</feature>
<name>A0A9P6PYN0_9FUNG</name>
<evidence type="ECO:0000256" key="2">
    <source>
        <dbReference type="ARBA" id="ARBA00004613"/>
    </source>
</evidence>
<dbReference type="InterPro" id="IPR045379">
    <property type="entry name" value="Crinkler_N"/>
</dbReference>
<proteinExistence type="predicted"/>
<dbReference type="AlphaFoldDB" id="A0A9P6PYN0"/>
<dbReference type="Proteomes" id="UP000807716">
    <property type="component" value="Unassembled WGS sequence"/>
</dbReference>
<evidence type="ECO:0000256" key="3">
    <source>
        <dbReference type="ARBA" id="ARBA00022525"/>
    </source>
</evidence>